<feature type="domain" description="OmpA-like" evidence="6">
    <location>
        <begin position="112"/>
        <end position="229"/>
    </location>
</feature>
<proteinExistence type="predicted"/>
<evidence type="ECO:0000256" key="2">
    <source>
        <dbReference type="ARBA" id="ARBA00023136"/>
    </source>
</evidence>
<evidence type="ECO:0000256" key="1">
    <source>
        <dbReference type="ARBA" id="ARBA00004442"/>
    </source>
</evidence>
<evidence type="ECO:0000256" key="3">
    <source>
        <dbReference type="ARBA" id="ARBA00023237"/>
    </source>
</evidence>
<dbReference type="STRING" id="314256.OG2516_16806"/>
<dbReference type="AlphaFoldDB" id="Q2CB71"/>
<evidence type="ECO:0000256" key="4">
    <source>
        <dbReference type="PROSITE-ProRule" id="PRU00473"/>
    </source>
</evidence>
<dbReference type="SUPFAM" id="SSF103088">
    <property type="entry name" value="OmpA-like"/>
    <property type="match status" value="1"/>
</dbReference>
<dbReference type="Proteomes" id="UP000003635">
    <property type="component" value="Unassembled WGS sequence"/>
</dbReference>
<dbReference type="GO" id="GO:0009279">
    <property type="term" value="C:cell outer membrane"/>
    <property type="evidence" value="ECO:0007669"/>
    <property type="project" value="UniProtKB-SubCell"/>
</dbReference>
<dbReference type="RefSeq" id="WP_007256943.1">
    <property type="nucleotide sequence ID" value="NZ_CH724109.1"/>
</dbReference>
<feature type="signal peptide" evidence="5">
    <location>
        <begin position="1"/>
        <end position="22"/>
    </location>
</feature>
<keyword evidence="2 4" id="KW-0472">Membrane</keyword>
<evidence type="ECO:0000256" key="5">
    <source>
        <dbReference type="SAM" id="SignalP"/>
    </source>
</evidence>
<evidence type="ECO:0000313" key="8">
    <source>
        <dbReference type="Proteomes" id="UP000003635"/>
    </source>
</evidence>
<dbReference type="InterPro" id="IPR006664">
    <property type="entry name" value="OMP_bac"/>
</dbReference>
<organism evidence="7 8">
    <name type="scientific">Oceanicola granulosus (strain ATCC BAA-861 / DSM 15982 / KCTC 12143 / HTCC2516)</name>
    <dbReference type="NCBI Taxonomy" id="314256"/>
    <lineage>
        <taxon>Bacteria</taxon>
        <taxon>Pseudomonadati</taxon>
        <taxon>Pseudomonadota</taxon>
        <taxon>Alphaproteobacteria</taxon>
        <taxon>Rhodobacterales</taxon>
        <taxon>Roseobacteraceae</taxon>
        <taxon>Oceanicola</taxon>
    </lineage>
</organism>
<dbReference type="Pfam" id="PF13441">
    <property type="entry name" value="Gly-zipper_YMGG"/>
    <property type="match status" value="1"/>
</dbReference>
<reference evidence="7 8" key="1">
    <citation type="journal article" date="2010" name="J. Bacteriol.">
        <title>Genome sequences of Oceanicola granulosus HTCC2516(T) and Oceanicola batsensis HTCC2597(TDelta).</title>
        <authorList>
            <person name="Thrash J.C."/>
            <person name="Cho J.C."/>
            <person name="Vergin K.L."/>
            <person name="Giovannoni S.J."/>
        </authorList>
    </citation>
    <scope>NUCLEOTIDE SEQUENCE [LARGE SCALE GENOMIC DNA]</scope>
    <source>
        <strain evidence="8">ATCC BAA-861 / DSM 15982 / KCTC 12143 / HTCC2516</strain>
    </source>
</reference>
<dbReference type="PRINTS" id="PR01021">
    <property type="entry name" value="OMPADOMAIN"/>
</dbReference>
<keyword evidence="3" id="KW-0998">Cell outer membrane</keyword>
<protein>
    <submittedName>
        <fullName evidence="7">OmpA family protein</fullName>
    </submittedName>
</protein>
<dbReference type="PROSITE" id="PS51123">
    <property type="entry name" value="OMPA_2"/>
    <property type="match status" value="1"/>
</dbReference>
<accession>Q2CB71</accession>
<dbReference type="Gene3D" id="3.30.1330.60">
    <property type="entry name" value="OmpA-like domain"/>
    <property type="match status" value="1"/>
</dbReference>
<dbReference type="InterPro" id="IPR006665">
    <property type="entry name" value="OmpA-like"/>
</dbReference>
<dbReference type="Pfam" id="PF00691">
    <property type="entry name" value="OmpA"/>
    <property type="match status" value="1"/>
</dbReference>
<dbReference type="HOGENOM" id="CLU_016890_6_0_5"/>
<feature type="chain" id="PRO_5004207146" evidence="5">
    <location>
        <begin position="23"/>
        <end position="229"/>
    </location>
</feature>
<dbReference type="PANTHER" id="PTHR30329">
    <property type="entry name" value="STATOR ELEMENT OF FLAGELLAR MOTOR COMPLEX"/>
    <property type="match status" value="1"/>
</dbReference>
<dbReference type="InterPro" id="IPR027367">
    <property type="entry name" value="Gly-zipper_YMGG"/>
</dbReference>
<dbReference type="PROSITE" id="PS51257">
    <property type="entry name" value="PROKAR_LIPOPROTEIN"/>
    <property type="match status" value="1"/>
</dbReference>
<dbReference type="EMBL" id="AAOT01000042">
    <property type="protein sequence ID" value="EAR49914.1"/>
    <property type="molecule type" value="Genomic_DNA"/>
</dbReference>
<dbReference type="eggNOG" id="COG2885">
    <property type="taxonomic scope" value="Bacteria"/>
</dbReference>
<evidence type="ECO:0000259" key="6">
    <source>
        <dbReference type="PROSITE" id="PS51123"/>
    </source>
</evidence>
<dbReference type="InterPro" id="IPR050330">
    <property type="entry name" value="Bact_OuterMem_StrucFunc"/>
</dbReference>
<evidence type="ECO:0000313" key="7">
    <source>
        <dbReference type="EMBL" id="EAR49914.1"/>
    </source>
</evidence>
<keyword evidence="8" id="KW-1185">Reference proteome</keyword>
<dbReference type="CDD" id="cd07185">
    <property type="entry name" value="OmpA_C-like"/>
    <property type="match status" value="1"/>
</dbReference>
<dbReference type="PANTHER" id="PTHR30329:SF21">
    <property type="entry name" value="LIPOPROTEIN YIAD-RELATED"/>
    <property type="match status" value="1"/>
</dbReference>
<dbReference type="InterPro" id="IPR036737">
    <property type="entry name" value="OmpA-like_sf"/>
</dbReference>
<sequence>MTMIKSPVVLATALVLGLSACSAPRDPMMSPNPGVDPNRNTRTGALTGAAAGALLGAVVADSDDSREERNRNIAAGALVGAAVGAGVGYSLDRQEAELRRSLGNNVRIDNTGDSLVVTLPQDILFDTDSATLSGSLQSDLNALARSLNNYPSTTITVIGHTDNTGEASYNQNLSRRRAQAVTSTLISSGVSAGRINTVGRGEDAPIATNLTEDGRRQNRRVEIIINPPS</sequence>
<gene>
    <name evidence="7" type="ORF">OG2516_16806</name>
</gene>
<keyword evidence="5" id="KW-0732">Signal</keyword>
<comment type="subcellular location">
    <subcellularLocation>
        <location evidence="1">Cell outer membrane</location>
    </subcellularLocation>
</comment>
<name>Q2CB71_OCEGH</name>
<comment type="caution">
    <text evidence="7">The sequence shown here is derived from an EMBL/GenBank/DDBJ whole genome shotgun (WGS) entry which is preliminary data.</text>
</comment>